<dbReference type="AlphaFoldDB" id="A0A484KBT1"/>
<dbReference type="OrthoDB" id="1304789at2759"/>
<reference evidence="2 3" key="1">
    <citation type="submission" date="2018-04" db="EMBL/GenBank/DDBJ databases">
        <authorList>
            <person name="Vogel A."/>
        </authorList>
    </citation>
    <scope>NUCLEOTIDE SEQUENCE [LARGE SCALE GENOMIC DNA]</scope>
</reference>
<gene>
    <name evidence="2" type="ORF">CCAM_LOCUS4636</name>
</gene>
<evidence type="ECO:0000256" key="1">
    <source>
        <dbReference type="SAM" id="MobiDB-lite"/>
    </source>
</evidence>
<accession>A0A484KBT1</accession>
<organism evidence="2 3">
    <name type="scientific">Cuscuta campestris</name>
    <dbReference type="NCBI Taxonomy" id="132261"/>
    <lineage>
        <taxon>Eukaryota</taxon>
        <taxon>Viridiplantae</taxon>
        <taxon>Streptophyta</taxon>
        <taxon>Embryophyta</taxon>
        <taxon>Tracheophyta</taxon>
        <taxon>Spermatophyta</taxon>
        <taxon>Magnoliopsida</taxon>
        <taxon>eudicotyledons</taxon>
        <taxon>Gunneridae</taxon>
        <taxon>Pentapetalae</taxon>
        <taxon>asterids</taxon>
        <taxon>lamiids</taxon>
        <taxon>Solanales</taxon>
        <taxon>Convolvulaceae</taxon>
        <taxon>Cuscuteae</taxon>
        <taxon>Cuscuta</taxon>
        <taxon>Cuscuta subgen. Grammica</taxon>
        <taxon>Cuscuta sect. Cleistogrammica</taxon>
    </lineage>
</organism>
<protein>
    <submittedName>
        <fullName evidence="2">Uncharacterized protein</fullName>
    </submittedName>
</protein>
<dbReference type="Proteomes" id="UP000595140">
    <property type="component" value="Unassembled WGS sequence"/>
</dbReference>
<sequence length="172" mass="19387">MSSHLLCKCNPTHTLLLHPNPKAPLPIPNNKTNNVTHAQSERCMYTMEKFLEVLSLQEQTVEIKRKQRAAAAGAAGFGTCSQEDMREMKALQEKKAAFEKKWREAIADPNVRRPTVIELFGELHYSESLPTSPPLATFSPGESSGSLSREVRGSGEERRDPNHVRWPSFCWK</sequence>
<keyword evidence="3" id="KW-1185">Reference proteome</keyword>
<evidence type="ECO:0000313" key="2">
    <source>
        <dbReference type="EMBL" id="VFQ62860.1"/>
    </source>
</evidence>
<proteinExistence type="predicted"/>
<feature type="region of interest" description="Disordered" evidence="1">
    <location>
        <begin position="131"/>
        <end position="162"/>
    </location>
</feature>
<dbReference type="EMBL" id="OOIL02000242">
    <property type="protein sequence ID" value="VFQ62860.1"/>
    <property type="molecule type" value="Genomic_DNA"/>
</dbReference>
<evidence type="ECO:0000313" key="3">
    <source>
        <dbReference type="Proteomes" id="UP000595140"/>
    </source>
</evidence>
<feature type="compositionally biased region" description="Basic and acidic residues" evidence="1">
    <location>
        <begin position="149"/>
        <end position="162"/>
    </location>
</feature>
<name>A0A484KBT1_9ASTE</name>